<dbReference type="PANTHER" id="PTHR31885:SF6">
    <property type="entry name" value="GH04784P"/>
    <property type="match status" value="1"/>
</dbReference>
<feature type="transmembrane region" description="Helical" evidence="6">
    <location>
        <begin position="190"/>
        <end position="208"/>
    </location>
</feature>
<dbReference type="RefSeq" id="WP_367876715.1">
    <property type="nucleotide sequence ID" value="NZ_JBFNXX010000003.1"/>
</dbReference>
<dbReference type="EMBL" id="JBFNXX010000003">
    <property type="protein sequence ID" value="MEW9919014.1"/>
    <property type="molecule type" value="Genomic_DNA"/>
</dbReference>
<feature type="transmembrane region" description="Helical" evidence="6">
    <location>
        <begin position="33"/>
        <end position="58"/>
    </location>
</feature>
<keyword evidence="4 6" id="KW-1133">Transmembrane helix</keyword>
<evidence type="ECO:0000256" key="6">
    <source>
        <dbReference type="SAM" id="Phobius"/>
    </source>
</evidence>
<comment type="subcellular location">
    <subcellularLocation>
        <location evidence="1">Membrane</location>
        <topology evidence="1">Multi-pass membrane protein</topology>
    </subcellularLocation>
</comment>
<comment type="caution">
    <text evidence="7">The sequence shown here is derived from an EMBL/GenBank/DDBJ whole genome shotgun (WGS) entry which is preliminary data.</text>
</comment>
<comment type="similarity">
    <text evidence="2">Belongs to the TMEM86 family.</text>
</comment>
<feature type="transmembrane region" description="Helical" evidence="6">
    <location>
        <begin position="130"/>
        <end position="150"/>
    </location>
</feature>
<dbReference type="InterPro" id="IPR012506">
    <property type="entry name" value="TMEM86B-like"/>
</dbReference>
<proteinExistence type="inferred from homology"/>
<organism evidence="7 8">
    <name type="scientific">Sulfitobacter sediminis</name>
    <dbReference type="NCBI Taxonomy" id="3234186"/>
    <lineage>
        <taxon>Bacteria</taxon>
        <taxon>Pseudomonadati</taxon>
        <taxon>Pseudomonadota</taxon>
        <taxon>Alphaproteobacteria</taxon>
        <taxon>Rhodobacterales</taxon>
        <taxon>Roseobacteraceae</taxon>
        <taxon>Sulfitobacter</taxon>
    </lineage>
</organism>
<gene>
    <name evidence="7" type="ORF">AB2B41_05340</name>
</gene>
<protein>
    <submittedName>
        <fullName evidence="7">Lysoplasmalogenase family protein</fullName>
    </submittedName>
</protein>
<sequence length="209" mass="21368">MLWAASGVAALIYWGLSLREGHSWGRSAVKGLALLPLVALALGQDAPLVALALALCSLGDVTLSRPGQAAFLGGLVAFALGHLGWIAVFAFRLGLSTGDLATPVAALLLTGLALLIAAMSRLILPRAGALRLPVAVYTAVIAAMSVTAFATGEARVMAGAVLFAFSDALLGLQTFVLIAGTRPERLANALIWPLYWSAIALLTLGALAA</sequence>
<feature type="transmembrane region" description="Helical" evidence="6">
    <location>
        <begin position="70"/>
        <end position="94"/>
    </location>
</feature>
<feature type="transmembrane region" description="Helical" evidence="6">
    <location>
        <begin position="100"/>
        <end position="118"/>
    </location>
</feature>
<evidence type="ECO:0000256" key="1">
    <source>
        <dbReference type="ARBA" id="ARBA00004141"/>
    </source>
</evidence>
<keyword evidence="5 6" id="KW-0472">Membrane</keyword>
<dbReference type="Pfam" id="PF07947">
    <property type="entry name" value="YhhN"/>
    <property type="match status" value="1"/>
</dbReference>
<keyword evidence="3 6" id="KW-0812">Transmembrane</keyword>
<evidence type="ECO:0000256" key="5">
    <source>
        <dbReference type="ARBA" id="ARBA00023136"/>
    </source>
</evidence>
<feature type="transmembrane region" description="Helical" evidence="6">
    <location>
        <begin position="156"/>
        <end position="178"/>
    </location>
</feature>
<accession>A0ABV3RKY5</accession>
<evidence type="ECO:0000256" key="2">
    <source>
        <dbReference type="ARBA" id="ARBA00007375"/>
    </source>
</evidence>
<evidence type="ECO:0000313" key="7">
    <source>
        <dbReference type="EMBL" id="MEW9919014.1"/>
    </source>
</evidence>
<dbReference type="Proteomes" id="UP001556098">
    <property type="component" value="Unassembled WGS sequence"/>
</dbReference>
<name>A0ABV3RKY5_9RHOB</name>
<keyword evidence="8" id="KW-1185">Reference proteome</keyword>
<evidence type="ECO:0000256" key="4">
    <source>
        <dbReference type="ARBA" id="ARBA00022989"/>
    </source>
</evidence>
<reference evidence="7 8" key="1">
    <citation type="submission" date="2024-07" db="EMBL/GenBank/DDBJ databases">
        <title>Marimonas sp.nov., isolated from tidal-flat sediment.</title>
        <authorList>
            <person name="Jayan J.N."/>
            <person name="Lee S.S."/>
        </authorList>
    </citation>
    <scope>NUCLEOTIDE SEQUENCE [LARGE SCALE GENOMIC DNA]</scope>
    <source>
        <strain evidence="7 8">MJW-29</strain>
    </source>
</reference>
<evidence type="ECO:0000256" key="3">
    <source>
        <dbReference type="ARBA" id="ARBA00022692"/>
    </source>
</evidence>
<evidence type="ECO:0000313" key="8">
    <source>
        <dbReference type="Proteomes" id="UP001556098"/>
    </source>
</evidence>
<dbReference type="PANTHER" id="PTHR31885">
    <property type="entry name" value="GH04784P"/>
    <property type="match status" value="1"/>
</dbReference>